<reference evidence="2" key="2">
    <citation type="submission" date="2018-05" db="EMBL/GenBank/DDBJ databases">
        <title>OmerRS3 (Oryza meridionalis Reference Sequence Version 3).</title>
        <authorList>
            <person name="Zhang J."/>
            <person name="Kudrna D."/>
            <person name="Lee S."/>
            <person name="Talag J."/>
            <person name="Welchert J."/>
            <person name="Wing R.A."/>
        </authorList>
    </citation>
    <scope>NUCLEOTIDE SEQUENCE [LARGE SCALE GENOMIC DNA]</scope>
    <source>
        <strain evidence="2">cv. OR44</strain>
    </source>
</reference>
<dbReference type="AlphaFoldDB" id="A0A0E0CSN2"/>
<reference evidence="2" key="1">
    <citation type="submission" date="2015-04" db="UniProtKB">
        <authorList>
            <consortium name="EnsemblPlants"/>
        </authorList>
    </citation>
    <scope>IDENTIFICATION</scope>
</reference>
<organism evidence="2">
    <name type="scientific">Oryza meridionalis</name>
    <dbReference type="NCBI Taxonomy" id="40149"/>
    <lineage>
        <taxon>Eukaryota</taxon>
        <taxon>Viridiplantae</taxon>
        <taxon>Streptophyta</taxon>
        <taxon>Embryophyta</taxon>
        <taxon>Tracheophyta</taxon>
        <taxon>Spermatophyta</taxon>
        <taxon>Magnoliopsida</taxon>
        <taxon>Liliopsida</taxon>
        <taxon>Poales</taxon>
        <taxon>Poaceae</taxon>
        <taxon>BOP clade</taxon>
        <taxon>Oryzoideae</taxon>
        <taxon>Oryzeae</taxon>
        <taxon>Oryzinae</taxon>
        <taxon>Oryza</taxon>
    </lineage>
</organism>
<evidence type="ECO:0000313" key="2">
    <source>
        <dbReference type="EnsemblPlants" id="OMERI02G34100.1"/>
    </source>
</evidence>
<keyword evidence="3" id="KW-1185">Reference proteome</keyword>
<dbReference type="Gramene" id="OMERI02G34100.1">
    <property type="protein sequence ID" value="OMERI02G34100.1"/>
    <property type="gene ID" value="OMERI02G34100"/>
</dbReference>
<evidence type="ECO:0000313" key="3">
    <source>
        <dbReference type="Proteomes" id="UP000008021"/>
    </source>
</evidence>
<dbReference type="HOGENOM" id="CLU_1201463_0_0_1"/>
<proteinExistence type="predicted"/>
<name>A0A0E0CSN2_9ORYZ</name>
<feature type="compositionally biased region" description="Acidic residues" evidence="1">
    <location>
        <begin position="220"/>
        <end position="231"/>
    </location>
</feature>
<dbReference type="Proteomes" id="UP000008021">
    <property type="component" value="Chromosome 2"/>
</dbReference>
<dbReference type="EnsemblPlants" id="OMERI02G34100.1">
    <property type="protein sequence ID" value="OMERI02G34100.1"/>
    <property type="gene ID" value="OMERI02G34100"/>
</dbReference>
<feature type="region of interest" description="Disordered" evidence="1">
    <location>
        <begin position="207"/>
        <end position="231"/>
    </location>
</feature>
<sequence length="231" mass="26245">MAPCHLRSGRRQPPCKLEETCLWPNLALQSSCWLDLVDEMAEWSRRGRAPKDESGGDGGSSRSIGDGVHIHAWLRQETEDKLYWKHNSSAICNTKSAYKEVVKRENQNTYQPPSKEFSLSCGIYGKPEMILNFSEPSKNQLKFVLQKTQDLQQDNESTRRMNSSTIFLSNNKTIANTMKKRNFEADPRHVLYVDTKRGQSHGWQVATVGLGRPSPAHQEEETESESDMGCL</sequence>
<accession>A0A0E0CSN2</accession>
<evidence type="ECO:0000256" key="1">
    <source>
        <dbReference type="SAM" id="MobiDB-lite"/>
    </source>
</evidence>
<protein>
    <submittedName>
        <fullName evidence="2">Uncharacterized protein</fullName>
    </submittedName>
</protein>